<reference evidence="2 3" key="1">
    <citation type="journal article" date="2015" name="Genome Biol. Evol.">
        <title>Phylogenomic analyses indicate that early fungi evolved digesting cell walls of algal ancestors of land plants.</title>
        <authorList>
            <person name="Chang Y."/>
            <person name="Wang S."/>
            <person name="Sekimoto S."/>
            <person name="Aerts A.L."/>
            <person name="Choi C."/>
            <person name="Clum A."/>
            <person name="LaButti K.M."/>
            <person name="Lindquist E.A."/>
            <person name="Yee Ngan C."/>
            <person name="Ohm R.A."/>
            <person name="Salamov A.A."/>
            <person name="Grigoriev I.V."/>
            <person name="Spatafora J.W."/>
            <person name="Berbee M.L."/>
        </authorList>
    </citation>
    <scope>NUCLEOTIDE SEQUENCE [LARGE SCALE GENOMIC DNA]</scope>
    <source>
        <strain evidence="2 3">NRRL 28638</strain>
    </source>
</reference>
<evidence type="ECO:0000313" key="3">
    <source>
        <dbReference type="Proteomes" id="UP000070444"/>
    </source>
</evidence>
<evidence type="ECO:0000256" key="1">
    <source>
        <dbReference type="SAM" id="Phobius"/>
    </source>
</evidence>
<dbReference type="AlphaFoldDB" id="A0A137PD93"/>
<keyword evidence="3" id="KW-1185">Reference proteome</keyword>
<protein>
    <submittedName>
        <fullName evidence="2">Uncharacterized protein</fullName>
    </submittedName>
</protein>
<gene>
    <name evidence="2" type="ORF">CONCODRAFT_4112</name>
</gene>
<dbReference type="Proteomes" id="UP000070444">
    <property type="component" value="Unassembled WGS sequence"/>
</dbReference>
<keyword evidence="1" id="KW-1133">Transmembrane helix</keyword>
<name>A0A137PD93_CONC2</name>
<feature type="transmembrane region" description="Helical" evidence="1">
    <location>
        <begin position="140"/>
        <end position="165"/>
    </location>
</feature>
<feature type="transmembrane region" description="Helical" evidence="1">
    <location>
        <begin position="211"/>
        <end position="231"/>
    </location>
</feature>
<keyword evidence="1" id="KW-0812">Transmembrane</keyword>
<feature type="transmembrane region" description="Helical" evidence="1">
    <location>
        <begin position="106"/>
        <end position="128"/>
    </location>
</feature>
<keyword evidence="1" id="KW-0472">Membrane</keyword>
<evidence type="ECO:0000313" key="2">
    <source>
        <dbReference type="EMBL" id="KXN72967.1"/>
    </source>
</evidence>
<feature type="transmembrane region" description="Helical" evidence="1">
    <location>
        <begin position="186"/>
        <end position="205"/>
    </location>
</feature>
<organism evidence="2 3">
    <name type="scientific">Conidiobolus coronatus (strain ATCC 28846 / CBS 209.66 / NRRL 28638)</name>
    <name type="common">Delacroixia coronata</name>
    <dbReference type="NCBI Taxonomy" id="796925"/>
    <lineage>
        <taxon>Eukaryota</taxon>
        <taxon>Fungi</taxon>
        <taxon>Fungi incertae sedis</taxon>
        <taxon>Zoopagomycota</taxon>
        <taxon>Entomophthoromycotina</taxon>
        <taxon>Entomophthoromycetes</taxon>
        <taxon>Entomophthorales</taxon>
        <taxon>Ancylistaceae</taxon>
        <taxon>Conidiobolus</taxon>
    </lineage>
</organism>
<accession>A0A137PD93</accession>
<proteinExistence type="predicted"/>
<feature type="transmembrane region" description="Helical" evidence="1">
    <location>
        <begin position="42"/>
        <end position="63"/>
    </location>
</feature>
<dbReference type="EMBL" id="KQ964443">
    <property type="protein sequence ID" value="KXN72967.1"/>
    <property type="molecule type" value="Genomic_DNA"/>
</dbReference>
<feature type="transmembrane region" description="Helical" evidence="1">
    <location>
        <begin position="6"/>
        <end position="30"/>
    </location>
</feature>
<feature type="transmembrane region" description="Helical" evidence="1">
    <location>
        <begin position="75"/>
        <end position="94"/>
    </location>
</feature>
<sequence>MDNEAQVILISIAGVIATGILLINGLLYWTILSVKYVSKLNILIQFFGLVVTCVYQVNLLLVNMKYFKSSPLTEILVNNMPFQIFFNCYLIVFIRQCDTLLPRKVVLVSWIYLGFLNAVVILDTYVYYLEFCVSDEWTWLGILMDVLFTTFQLILECIINIWIIFKIVKKVRNQANLSYKILVTKLCITLVLFLVVDIIIISLEFSNNQMYASILMGALYALKIQVEALCLGKIRECIIIMENYENA</sequence>